<comment type="subcellular location">
    <subcellularLocation>
        <location evidence="1">Membrane</location>
    </subcellularLocation>
</comment>
<reference evidence="14 15" key="1">
    <citation type="journal article" date="2014" name="Nat. Genet.">
        <title>Genome sequence of the hot pepper provides insights into the evolution of pungency in Capsicum species.</title>
        <authorList>
            <person name="Kim S."/>
            <person name="Park M."/>
            <person name="Yeom S.I."/>
            <person name="Kim Y.M."/>
            <person name="Lee J.M."/>
            <person name="Lee H.A."/>
            <person name="Seo E."/>
            <person name="Choi J."/>
            <person name="Cheong K."/>
            <person name="Kim K.T."/>
            <person name="Jung K."/>
            <person name="Lee G.W."/>
            <person name="Oh S.K."/>
            <person name="Bae C."/>
            <person name="Kim S.B."/>
            <person name="Lee H.Y."/>
            <person name="Kim S.Y."/>
            <person name="Kim M.S."/>
            <person name="Kang B.C."/>
            <person name="Jo Y.D."/>
            <person name="Yang H.B."/>
            <person name="Jeong H.J."/>
            <person name="Kang W.H."/>
            <person name="Kwon J.K."/>
            <person name="Shin C."/>
            <person name="Lim J.Y."/>
            <person name="Park J.H."/>
            <person name="Huh J.H."/>
            <person name="Kim J.S."/>
            <person name="Kim B.D."/>
            <person name="Cohen O."/>
            <person name="Paran I."/>
            <person name="Suh M.C."/>
            <person name="Lee S.B."/>
            <person name="Kim Y.K."/>
            <person name="Shin Y."/>
            <person name="Noh S.J."/>
            <person name="Park J."/>
            <person name="Seo Y.S."/>
            <person name="Kwon S.Y."/>
            <person name="Kim H.A."/>
            <person name="Park J.M."/>
            <person name="Kim H.J."/>
            <person name="Choi S.B."/>
            <person name="Bosland P.W."/>
            <person name="Reeves G."/>
            <person name="Jo S.H."/>
            <person name="Lee B.W."/>
            <person name="Cho H.T."/>
            <person name="Choi H.S."/>
            <person name="Lee M.S."/>
            <person name="Yu Y."/>
            <person name="Do Choi Y."/>
            <person name="Park B.S."/>
            <person name="van Deynze A."/>
            <person name="Ashrafi H."/>
            <person name="Hill T."/>
            <person name="Kim W.T."/>
            <person name="Pai H.S."/>
            <person name="Ahn H.K."/>
            <person name="Yeam I."/>
            <person name="Giovannoni J.J."/>
            <person name="Rose J.K."/>
            <person name="Sorensen I."/>
            <person name="Lee S.J."/>
            <person name="Kim R.W."/>
            <person name="Choi I.Y."/>
            <person name="Choi B.S."/>
            <person name="Lim J.S."/>
            <person name="Lee Y.H."/>
            <person name="Choi D."/>
        </authorList>
    </citation>
    <scope>NUCLEOTIDE SEQUENCE [LARGE SCALE GENOMIC DNA]</scope>
    <source>
        <strain evidence="15">cv. CM334</strain>
    </source>
</reference>
<protein>
    <submittedName>
        <fullName evidence="14">Geraniol 8-hydroxylase</fullName>
    </submittedName>
</protein>
<organism evidence="14 15">
    <name type="scientific">Capsicum annuum</name>
    <name type="common">Capsicum pepper</name>
    <dbReference type="NCBI Taxonomy" id="4072"/>
    <lineage>
        <taxon>Eukaryota</taxon>
        <taxon>Viridiplantae</taxon>
        <taxon>Streptophyta</taxon>
        <taxon>Embryophyta</taxon>
        <taxon>Tracheophyta</taxon>
        <taxon>Spermatophyta</taxon>
        <taxon>Magnoliopsida</taxon>
        <taxon>eudicotyledons</taxon>
        <taxon>Gunneridae</taxon>
        <taxon>Pentapetalae</taxon>
        <taxon>asterids</taxon>
        <taxon>lamiids</taxon>
        <taxon>Solanales</taxon>
        <taxon>Solanaceae</taxon>
        <taxon>Solanoideae</taxon>
        <taxon>Capsiceae</taxon>
        <taxon>Capsicum</taxon>
    </lineage>
</organism>
<dbReference type="EMBL" id="AYRZ02000002">
    <property type="protein sequence ID" value="PHT91564.1"/>
    <property type="molecule type" value="Genomic_DNA"/>
</dbReference>
<reference evidence="14 15" key="2">
    <citation type="journal article" date="2017" name="Genome Biol.">
        <title>New reference genome sequences of hot pepper reveal the massive evolution of plant disease-resistance genes by retroduplication.</title>
        <authorList>
            <person name="Kim S."/>
            <person name="Park J."/>
            <person name="Yeom S.I."/>
            <person name="Kim Y.M."/>
            <person name="Seo E."/>
            <person name="Kim K.T."/>
            <person name="Kim M.S."/>
            <person name="Lee J.M."/>
            <person name="Cheong K."/>
            <person name="Shin H.S."/>
            <person name="Kim S.B."/>
            <person name="Han K."/>
            <person name="Lee J."/>
            <person name="Park M."/>
            <person name="Lee H.A."/>
            <person name="Lee H.Y."/>
            <person name="Lee Y."/>
            <person name="Oh S."/>
            <person name="Lee J.H."/>
            <person name="Choi E."/>
            <person name="Choi E."/>
            <person name="Lee S.E."/>
            <person name="Jeon J."/>
            <person name="Kim H."/>
            <person name="Choi G."/>
            <person name="Song H."/>
            <person name="Lee J."/>
            <person name="Lee S.C."/>
            <person name="Kwon J.K."/>
            <person name="Lee H.Y."/>
            <person name="Koo N."/>
            <person name="Hong Y."/>
            <person name="Kim R.W."/>
            <person name="Kang W.H."/>
            <person name="Huh J.H."/>
            <person name="Kang B.C."/>
            <person name="Yang T.J."/>
            <person name="Lee Y.H."/>
            <person name="Bennetzen J.L."/>
            <person name="Choi D."/>
        </authorList>
    </citation>
    <scope>NUCLEOTIDE SEQUENCE [LARGE SCALE GENOMIC DNA]</scope>
    <source>
        <strain evidence="15">cv. CM334</strain>
    </source>
</reference>
<name>A0A2G3ABG1_CAPAN</name>
<gene>
    <name evidence="14" type="ORF">T459_06677</name>
</gene>
<evidence type="ECO:0000256" key="2">
    <source>
        <dbReference type="ARBA" id="ARBA00010617"/>
    </source>
</evidence>
<dbReference type="GO" id="GO:0004497">
    <property type="term" value="F:monooxygenase activity"/>
    <property type="evidence" value="ECO:0007669"/>
    <property type="project" value="UniProtKB-KW"/>
</dbReference>
<evidence type="ECO:0000256" key="11">
    <source>
        <dbReference type="PIRSR" id="PIRSR602401-1"/>
    </source>
</evidence>
<evidence type="ECO:0000313" key="15">
    <source>
        <dbReference type="Proteomes" id="UP000222542"/>
    </source>
</evidence>
<keyword evidence="10 13" id="KW-0472">Membrane</keyword>
<dbReference type="SUPFAM" id="SSF48264">
    <property type="entry name" value="Cytochrome P450"/>
    <property type="match status" value="1"/>
</dbReference>
<feature type="binding site" description="axial binding residue" evidence="11">
    <location>
        <position position="449"/>
    </location>
    <ligand>
        <name>heme</name>
        <dbReference type="ChEBI" id="CHEBI:30413"/>
    </ligand>
    <ligandPart>
        <name>Fe</name>
        <dbReference type="ChEBI" id="CHEBI:18248"/>
    </ligandPart>
</feature>
<dbReference type="PROSITE" id="PS00086">
    <property type="entry name" value="CYTOCHROME_P450"/>
    <property type="match status" value="1"/>
</dbReference>
<dbReference type="InterPro" id="IPR017972">
    <property type="entry name" value="Cyt_P450_CS"/>
</dbReference>
<dbReference type="FunFam" id="1.10.630.10:FF:000007">
    <property type="entry name" value="Cytochrome P450 76C4"/>
    <property type="match status" value="1"/>
</dbReference>
<dbReference type="Proteomes" id="UP000222542">
    <property type="component" value="Unassembled WGS sequence"/>
</dbReference>
<evidence type="ECO:0000256" key="6">
    <source>
        <dbReference type="ARBA" id="ARBA00022989"/>
    </source>
</evidence>
<dbReference type="STRING" id="4072.A0A2G3ABG1"/>
<keyword evidence="4 13" id="KW-0812">Transmembrane</keyword>
<evidence type="ECO:0000256" key="8">
    <source>
        <dbReference type="ARBA" id="ARBA00023004"/>
    </source>
</evidence>
<evidence type="ECO:0000256" key="3">
    <source>
        <dbReference type="ARBA" id="ARBA00022617"/>
    </source>
</evidence>
<evidence type="ECO:0000256" key="4">
    <source>
        <dbReference type="ARBA" id="ARBA00022692"/>
    </source>
</evidence>
<dbReference type="GO" id="GO:0016705">
    <property type="term" value="F:oxidoreductase activity, acting on paired donors, with incorporation or reduction of molecular oxygen"/>
    <property type="evidence" value="ECO:0007669"/>
    <property type="project" value="InterPro"/>
</dbReference>
<keyword evidence="7 12" id="KW-0560">Oxidoreductase</keyword>
<dbReference type="GO" id="GO:0020037">
    <property type="term" value="F:heme binding"/>
    <property type="evidence" value="ECO:0007669"/>
    <property type="project" value="InterPro"/>
</dbReference>
<dbReference type="InterPro" id="IPR036396">
    <property type="entry name" value="Cyt_P450_sf"/>
</dbReference>
<dbReference type="PANTHER" id="PTHR47950:SF4">
    <property type="entry name" value="GERANIOL 8-HYDROXYLASE-LIKE"/>
    <property type="match status" value="1"/>
</dbReference>
<dbReference type="PANTHER" id="PTHR47950">
    <property type="entry name" value="CYTOCHROME P450, FAMILY 76, SUBFAMILY C, POLYPEPTIDE 5-RELATED"/>
    <property type="match status" value="1"/>
</dbReference>
<evidence type="ECO:0000256" key="1">
    <source>
        <dbReference type="ARBA" id="ARBA00004370"/>
    </source>
</evidence>
<feature type="transmembrane region" description="Helical" evidence="13">
    <location>
        <begin position="6"/>
        <end position="27"/>
    </location>
</feature>
<dbReference type="Gene3D" id="1.10.630.10">
    <property type="entry name" value="Cytochrome P450"/>
    <property type="match status" value="1"/>
</dbReference>
<evidence type="ECO:0000256" key="7">
    <source>
        <dbReference type="ARBA" id="ARBA00023002"/>
    </source>
</evidence>
<keyword evidence="5 11" id="KW-0479">Metal-binding</keyword>
<comment type="similarity">
    <text evidence="2 12">Belongs to the cytochrome P450 family.</text>
</comment>
<dbReference type="InterPro" id="IPR001128">
    <property type="entry name" value="Cyt_P450"/>
</dbReference>
<proteinExistence type="inferred from homology"/>
<evidence type="ECO:0000256" key="10">
    <source>
        <dbReference type="ARBA" id="ARBA00023136"/>
    </source>
</evidence>
<dbReference type="GO" id="GO:0016020">
    <property type="term" value="C:membrane"/>
    <property type="evidence" value="ECO:0007669"/>
    <property type="project" value="UniProtKB-SubCell"/>
</dbReference>
<sequence length="506" mass="56833">MDYYYATPLALFLAWTLAQGFTLLLALTTNRSRRKLPPGPSPLPIIGNLHLLGNQPHRSLAKLADFHGPIMRLKLGQTTAVVISSSDMAKQVLQKQGSAFSNRPVPNSVHVDNYHVSSVVWLPASRPQWKNLRKILNNYIFSVSKLDASQHFRYKKIEELVVYCQRSSQMGEAVDIGGTIFRTLLNLLSNILFSKDLADPYENSGKEFKELVEGLLLGLGKIDLADYFPVLKIVDPQGKRRYNSCLRKLLKLFRELVNERLELRKSQNDQKTDIIEALITASEQSPQEIDVKNIPSICLVLSVFQDVFVAGTDTSSNVMEWAMAEILKAPEVMKKAQAELAEVIGEGKAIEEADILRLPYLQCIIKETYRLHPPAPFLVPREAGEDVEVCGYTVPKGSKLMVNVWAIGRDATLWEDPLVFNPDRFMDSKMDVRGQDFELIPFGAGRRICPGLPLAVRMVPVMLGTLLNTFKWKIEGDVAPKDLDMQDKFGLTLARLRPLRAVPLPL</sequence>
<keyword evidence="15" id="KW-1185">Reference proteome</keyword>
<dbReference type="Gramene" id="PHT91564">
    <property type="protein sequence ID" value="PHT91564"/>
    <property type="gene ID" value="T459_06677"/>
</dbReference>
<dbReference type="PRINTS" id="PR00463">
    <property type="entry name" value="EP450I"/>
</dbReference>
<dbReference type="PRINTS" id="PR00385">
    <property type="entry name" value="P450"/>
</dbReference>
<dbReference type="OMA" id="RMTIHLR"/>
<keyword evidence="8 11" id="KW-0408">Iron</keyword>
<accession>A0A2G3ABG1</accession>
<evidence type="ECO:0000256" key="13">
    <source>
        <dbReference type="SAM" id="Phobius"/>
    </source>
</evidence>
<dbReference type="CDD" id="cd11073">
    <property type="entry name" value="CYP76-like"/>
    <property type="match status" value="1"/>
</dbReference>
<dbReference type="AlphaFoldDB" id="A0A2G3ABG1"/>
<keyword evidence="9 12" id="KW-0503">Monooxygenase</keyword>
<evidence type="ECO:0000256" key="9">
    <source>
        <dbReference type="ARBA" id="ARBA00023033"/>
    </source>
</evidence>
<evidence type="ECO:0000256" key="5">
    <source>
        <dbReference type="ARBA" id="ARBA00022723"/>
    </source>
</evidence>
<keyword evidence="6 13" id="KW-1133">Transmembrane helix</keyword>
<dbReference type="Pfam" id="PF00067">
    <property type="entry name" value="p450"/>
    <property type="match status" value="1"/>
</dbReference>
<dbReference type="InterPro" id="IPR002401">
    <property type="entry name" value="Cyt_P450_E_grp-I"/>
</dbReference>
<evidence type="ECO:0000256" key="12">
    <source>
        <dbReference type="RuleBase" id="RU000461"/>
    </source>
</evidence>
<evidence type="ECO:0000313" key="14">
    <source>
        <dbReference type="EMBL" id="PHT91564.1"/>
    </source>
</evidence>
<dbReference type="GO" id="GO:0005506">
    <property type="term" value="F:iron ion binding"/>
    <property type="evidence" value="ECO:0007669"/>
    <property type="project" value="InterPro"/>
</dbReference>
<keyword evidence="3 11" id="KW-0349">Heme</keyword>
<comment type="caution">
    <text evidence="14">The sequence shown here is derived from an EMBL/GenBank/DDBJ whole genome shotgun (WGS) entry which is preliminary data.</text>
</comment>
<comment type="cofactor">
    <cofactor evidence="11">
        <name>heme</name>
        <dbReference type="ChEBI" id="CHEBI:30413"/>
    </cofactor>
</comment>